<dbReference type="SUPFAM" id="SSF52821">
    <property type="entry name" value="Rhodanese/Cell cycle control phosphatase"/>
    <property type="match status" value="1"/>
</dbReference>
<dbReference type="CDD" id="cd00158">
    <property type="entry name" value="RHOD"/>
    <property type="match status" value="1"/>
</dbReference>
<accession>A0A3B1AE79</accession>
<proteinExistence type="predicted"/>
<sequence length="1189" mass="133838">MAILNKYLNNKFLKTLEPLSKLSADKLSELANKSNIEVIPAGRTLFRQNEKDKRSYYLVSGQIELHTNGAKQVQTIKAKTPEAKYPLAQQVPRPCTAKAKINSELISIDTDLLEMLIESDGNPSGNYEVTEISSDDENGWMLKFLQSRAFLQIPTENIQKILMSMEEIVAKKGQTIVSQGESNDYYYIVKTGKCSVSRRPSPKAEDVQIAILAAGDGFGEEALIIDGVRNATVRMMDAGSLMRLTKDDFISLLVSPLLDYIHLEELKSRVNSGDLLIDVRPHKNFMDGHLDGAINTPLSMIRLKINNFSAERNTIVYCDDASRSTAAAFLLIQHGLSCSILKNGINDTATAKEKNQASNTSMSNIIANLNAVTNKEKAKVFPIPHEAKKAKQPTLNKANTPPDAAHKKAIAEKQKLEGEKQRLQQEAKILREKAKTEKLANDRELQKLENEAKKHKQAVNDARQQAKREAQALREKAEAAKIIAERKLQEQAAEAKKHQLALKAKQQAERKAQTLREKAETEKLAAERALQEQAAEAKKHQLALKAKQQAEREAQTLREKAETEKLAAERALQEQKEYLDTQLKKQQQLTEESKQKIKQETAKIRQQADEELSELRNELQKTRNSVEQRVKALKEKEKQRAEEEIKSRQQHANEAIKNSIEQARQQAAADAEQIRQQALNEAQKLQQEIELKRQQLETEAERIRLDAERDRAATLELARQQAQDIVLRTSKEAEYISAQRQELDSQTEQIRLQTEAERHATLHAAKEEALNIVRKTAEEAQQIDLQRQRIEEEVSLIKSEAARAKEQTLELAKQEAIKIRMQAEKTAQQQALEKVKHVRRKTLQQAEELKKQRSTMEFNLKQAEEIRLQAEKEAVQIRNEALQSATSHAEEIIIEDIQRKTQPALSSKSYSDIVIPGQTTPMAESDAKSLAQEIVFKLEKAESNRIKDQIETTHNTSLSLSSASLKRRSDGRIILEGEEDIFIFKEPETLSKDELSKLEASIDEAIAEKNTHSVSTLPTKKSVTNIELPEFTIEEPDFDLVDELPSHLGNQKAIDDAISGFSDFELHQPSDIRPASQSNSKRPAQRIIAIAASLFVAIGVGITFLGVNSEQTDSTSTAMQEGNSFNATRVSGLATNNMEIDKKVINDAEHEFEKLLSKWKKSKQQQIEQATTAATERIESLIPPPPTQE</sequence>
<keyword evidence="3" id="KW-0472">Membrane</keyword>
<keyword evidence="3" id="KW-1133">Transmembrane helix</keyword>
<dbReference type="GO" id="GO:0005829">
    <property type="term" value="C:cytosol"/>
    <property type="evidence" value="ECO:0007669"/>
    <property type="project" value="TreeGrafter"/>
</dbReference>
<dbReference type="InterPro" id="IPR014710">
    <property type="entry name" value="RmlC-like_jellyroll"/>
</dbReference>
<dbReference type="InterPro" id="IPR000595">
    <property type="entry name" value="cNMP-bd_dom"/>
</dbReference>
<organism evidence="6">
    <name type="scientific">hydrothermal vent metagenome</name>
    <dbReference type="NCBI Taxonomy" id="652676"/>
    <lineage>
        <taxon>unclassified sequences</taxon>
        <taxon>metagenomes</taxon>
        <taxon>ecological metagenomes</taxon>
    </lineage>
</organism>
<evidence type="ECO:0000259" key="4">
    <source>
        <dbReference type="PROSITE" id="PS50042"/>
    </source>
</evidence>
<dbReference type="SMART" id="SM00450">
    <property type="entry name" value="RHOD"/>
    <property type="match status" value="1"/>
</dbReference>
<dbReference type="GO" id="GO:0003700">
    <property type="term" value="F:DNA-binding transcription factor activity"/>
    <property type="evidence" value="ECO:0007669"/>
    <property type="project" value="TreeGrafter"/>
</dbReference>
<feature type="coiled-coil region" evidence="1">
    <location>
        <begin position="773"/>
        <end position="807"/>
    </location>
</feature>
<feature type="domain" description="Cyclic nucleotide-binding" evidence="4">
    <location>
        <begin position="18"/>
        <end position="117"/>
    </location>
</feature>
<feature type="domain" description="Cyclic nucleotide-binding" evidence="4">
    <location>
        <begin position="149"/>
        <end position="253"/>
    </location>
</feature>
<dbReference type="EMBL" id="UOFT01000023">
    <property type="protein sequence ID" value="VAW92184.1"/>
    <property type="molecule type" value="Genomic_DNA"/>
</dbReference>
<feature type="transmembrane region" description="Helical" evidence="3">
    <location>
        <begin position="1087"/>
        <end position="1107"/>
    </location>
</feature>
<feature type="domain" description="Rhodanese" evidence="5">
    <location>
        <begin position="270"/>
        <end position="357"/>
    </location>
</feature>
<evidence type="ECO:0000256" key="1">
    <source>
        <dbReference type="SAM" id="Coils"/>
    </source>
</evidence>
<dbReference type="InterPro" id="IPR018490">
    <property type="entry name" value="cNMP-bd_dom_sf"/>
</dbReference>
<protein>
    <recommendedName>
        <fullName evidence="7">Cyclic nucleotide-binding domain-containing protein</fullName>
    </recommendedName>
</protein>
<evidence type="ECO:0000313" key="6">
    <source>
        <dbReference type="EMBL" id="VAW92184.1"/>
    </source>
</evidence>
<dbReference type="PROSITE" id="PS50042">
    <property type="entry name" value="CNMP_BINDING_3"/>
    <property type="match status" value="2"/>
</dbReference>
<dbReference type="Gene3D" id="2.60.120.10">
    <property type="entry name" value="Jelly Rolls"/>
    <property type="match status" value="2"/>
</dbReference>
<keyword evidence="3" id="KW-0812">Transmembrane</keyword>
<feature type="region of interest" description="Disordered" evidence="2">
    <location>
        <begin position="451"/>
        <end position="470"/>
    </location>
</feature>
<name>A0A3B1AE79_9ZZZZ</name>
<dbReference type="Pfam" id="PF00027">
    <property type="entry name" value="cNMP_binding"/>
    <property type="match status" value="2"/>
</dbReference>
<evidence type="ECO:0000259" key="5">
    <source>
        <dbReference type="PROSITE" id="PS50206"/>
    </source>
</evidence>
<dbReference type="PANTHER" id="PTHR24567">
    <property type="entry name" value="CRP FAMILY TRANSCRIPTIONAL REGULATORY PROTEIN"/>
    <property type="match status" value="1"/>
</dbReference>
<dbReference type="InterPro" id="IPR050397">
    <property type="entry name" value="Env_Response_Regulators"/>
</dbReference>
<gene>
    <name evidence="6" type="ORF">MNBD_GAMMA23-233</name>
</gene>
<dbReference type="SMART" id="SM00100">
    <property type="entry name" value="cNMP"/>
    <property type="match status" value="2"/>
</dbReference>
<evidence type="ECO:0000256" key="3">
    <source>
        <dbReference type="SAM" id="Phobius"/>
    </source>
</evidence>
<feature type="region of interest" description="Disordered" evidence="2">
    <location>
        <begin position="1165"/>
        <end position="1189"/>
    </location>
</feature>
<keyword evidence="1" id="KW-0175">Coiled coil</keyword>
<dbReference type="SUPFAM" id="SSF51206">
    <property type="entry name" value="cAMP-binding domain-like"/>
    <property type="match status" value="2"/>
</dbReference>
<dbReference type="Pfam" id="PF00581">
    <property type="entry name" value="Rhodanese"/>
    <property type="match status" value="1"/>
</dbReference>
<reference evidence="6" key="1">
    <citation type="submission" date="2018-06" db="EMBL/GenBank/DDBJ databases">
        <authorList>
            <person name="Zhirakovskaya E."/>
        </authorList>
    </citation>
    <scope>NUCLEOTIDE SEQUENCE</scope>
</reference>
<feature type="region of interest" description="Disordered" evidence="2">
    <location>
        <begin position="541"/>
        <end position="562"/>
    </location>
</feature>
<feature type="coiled-coil region" evidence="1">
    <location>
        <begin position="832"/>
        <end position="880"/>
    </location>
</feature>
<dbReference type="PANTHER" id="PTHR24567:SF26">
    <property type="entry name" value="REGULATORY PROTEIN YEIL"/>
    <property type="match status" value="1"/>
</dbReference>
<evidence type="ECO:0008006" key="7">
    <source>
        <dbReference type="Google" id="ProtNLM"/>
    </source>
</evidence>
<dbReference type="InterPro" id="IPR001763">
    <property type="entry name" value="Rhodanese-like_dom"/>
</dbReference>
<feature type="compositionally biased region" description="Basic and acidic residues" evidence="2">
    <location>
        <begin position="548"/>
        <end position="562"/>
    </location>
</feature>
<dbReference type="Gene3D" id="3.40.250.10">
    <property type="entry name" value="Rhodanese-like domain"/>
    <property type="match status" value="1"/>
</dbReference>
<dbReference type="AlphaFoldDB" id="A0A3B1AE79"/>
<feature type="compositionally biased region" description="Low complexity" evidence="2">
    <location>
        <begin position="1165"/>
        <end position="1175"/>
    </location>
</feature>
<dbReference type="InterPro" id="IPR036873">
    <property type="entry name" value="Rhodanese-like_dom_sf"/>
</dbReference>
<evidence type="ECO:0000256" key="2">
    <source>
        <dbReference type="SAM" id="MobiDB-lite"/>
    </source>
</evidence>
<dbReference type="PROSITE" id="PS50206">
    <property type="entry name" value="RHODANESE_3"/>
    <property type="match status" value="1"/>
</dbReference>
<dbReference type="CDD" id="cd00038">
    <property type="entry name" value="CAP_ED"/>
    <property type="match status" value="2"/>
</dbReference>